<keyword evidence="3" id="KW-1185">Reference proteome</keyword>
<keyword evidence="1" id="KW-0812">Transmembrane</keyword>
<protein>
    <submittedName>
        <fullName evidence="2">Uncharacterized protein</fullName>
    </submittedName>
</protein>
<evidence type="ECO:0000256" key="1">
    <source>
        <dbReference type="SAM" id="Phobius"/>
    </source>
</evidence>
<reference evidence="2 3" key="1">
    <citation type="submission" date="2015-10" db="EMBL/GenBank/DDBJ databases">
        <title>Genome analyses suggest a sexual origin of heterokaryosis in a supposedly ancient asexual fungus.</title>
        <authorList>
            <person name="Ropars J."/>
            <person name="Sedzielewska K."/>
            <person name="Noel J."/>
            <person name="Charron P."/>
            <person name="Farinelli L."/>
            <person name="Marton T."/>
            <person name="Kruger M."/>
            <person name="Pelin A."/>
            <person name="Brachmann A."/>
            <person name="Corradi N."/>
        </authorList>
    </citation>
    <scope>NUCLEOTIDE SEQUENCE [LARGE SCALE GENOMIC DNA]</scope>
    <source>
        <strain evidence="2 3">A4</strain>
    </source>
</reference>
<proteinExistence type="predicted"/>
<dbReference type="EMBL" id="LLXI01004555">
    <property type="protein sequence ID" value="PKY60736.1"/>
    <property type="molecule type" value="Genomic_DNA"/>
</dbReference>
<evidence type="ECO:0000313" key="2">
    <source>
        <dbReference type="EMBL" id="PKY60736.1"/>
    </source>
</evidence>
<keyword evidence="1" id="KW-0472">Membrane</keyword>
<feature type="transmembrane region" description="Helical" evidence="1">
    <location>
        <begin position="112"/>
        <end position="131"/>
    </location>
</feature>
<evidence type="ECO:0000313" key="3">
    <source>
        <dbReference type="Proteomes" id="UP000234323"/>
    </source>
</evidence>
<dbReference type="AlphaFoldDB" id="A0A2I1HPF3"/>
<accession>A0A2I1HPF3</accession>
<organism evidence="2 3">
    <name type="scientific">Rhizophagus irregularis</name>
    <dbReference type="NCBI Taxonomy" id="588596"/>
    <lineage>
        <taxon>Eukaryota</taxon>
        <taxon>Fungi</taxon>
        <taxon>Fungi incertae sedis</taxon>
        <taxon>Mucoromycota</taxon>
        <taxon>Glomeromycotina</taxon>
        <taxon>Glomeromycetes</taxon>
        <taxon>Glomerales</taxon>
        <taxon>Glomeraceae</taxon>
        <taxon>Rhizophagus</taxon>
    </lineage>
</organism>
<dbReference type="Proteomes" id="UP000234323">
    <property type="component" value="Unassembled WGS sequence"/>
</dbReference>
<comment type="caution">
    <text evidence="2">The sequence shown here is derived from an EMBL/GenBank/DDBJ whole genome shotgun (WGS) entry which is preliminary data.</text>
</comment>
<name>A0A2I1HPF3_9GLOM</name>
<sequence length="141" mass="17157">MDNQTTCRFYEFKLSYVYDTQFPLKSYAGSNRLYNVDLFEKDNLVIHTNNFKCYNLSPQIECLFFTQEFIPSRTRRKYFERIRTLLSQQHEAIEAQKRKSFQRKAIEKQRRFFVLVMELVDFMWEFVIHVGRLNVISQALL</sequence>
<dbReference type="VEuPathDB" id="FungiDB:RhiirFUN_012806"/>
<gene>
    <name evidence="2" type="ORF">RhiirA4_484798</name>
</gene>
<keyword evidence="1" id="KW-1133">Transmembrane helix</keyword>